<comment type="caution">
    <text evidence="1">The sequence shown here is derived from an EMBL/GenBank/DDBJ whole genome shotgun (WGS) entry which is preliminary data.</text>
</comment>
<dbReference type="SUPFAM" id="SSF69318">
    <property type="entry name" value="Integrin alpha N-terminal domain"/>
    <property type="match status" value="1"/>
</dbReference>
<feature type="non-terminal residue" evidence="1">
    <location>
        <position position="1"/>
    </location>
</feature>
<protein>
    <recommendedName>
        <fullName evidence="2">VCBS repeat-containing protein</fullName>
    </recommendedName>
</protein>
<accession>X0X5X9</accession>
<organism evidence="1">
    <name type="scientific">marine sediment metagenome</name>
    <dbReference type="NCBI Taxonomy" id="412755"/>
    <lineage>
        <taxon>unclassified sequences</taxon>
        <taxon>metagenomes</taxon>
        <taxon>ecological metagenomes</taxon>
    </lineage>
</organism>
<sequence>DGKVELAGGSAVWEFDPASGAWVAEWTGAVSGFTAVADFGTYTSVPAQDDRSTLDGIAEVAIVAGGQARIDTVLGRTVFGPVALPASSGGGPPTIGDFDGDGRAELAAAASDSYTVFDPDCSGAPQAQFCPTLQTGGILWSRPSQDHSSNITGSSLFDFEGDGSVEAVYADECFVRVYNGSDGTVLYSQWRSSCTWNENPVVADVDGDFSAELVVPSNRSCGTVPQNMGGTAYETSPHGNPMDPLFTGLPC</sequence>
<evidence type="ECO:0000313" key="1">
    <source>
        <dbReference type="EMBL" id="GAG38619.1"/>
    </source>
</evidence>
<evidence type="ECO:0008006" key="2">
    <source>
        <dbReference type="Google" id="ProtNLM"/>
    </source>
</evidence>
<dbReference type="InterPro" id="IPR028994">
    <property type="entry name" value="Integrin_alpha_N"/>
</dbReference>
<proteinExistence type="predicted"/>
<name>X0X5X9_9ZZZZ</name>
<reference evidence="1" key="1">
    <citation type="journal article" date="2014" name="Front. Microbiol.">
        <title>High frequency of phylogenetically diverse reductive dehalogenase-homologous genes in deep subseafloor sedimentary metagenomes.</title>
        <authorList>
            <person name="Kawai M."/>
            <person name="Futagami T."/>
            <person name="Toyoda A."/>
            <person name="Takaki Y."/>
            <person name="Nishi S."/>
            <person name="Hori S."/>
            <person name="Arai W."/>
            <person name="Tsubouchi T."/>
            <person name="Morono Y."/>
            <person name="Uchiyama I."/>
            <person name="Ito T."/>
            <person name="Fujiyama A."/>
            <person name="Inagaki F."/>
            <person name="Takami H."/>
        </authorList>
    </citation>
    <scope>NUCLEOTIDE SEQUENCE</scope>
    <source>
        <strain evidence="1">Expedition CK06-06</strain>
    </source>
</reference>
<gene>
    <name evidence="1" type="ORF">S01H1_65632</name>
</gene>
<feature type="non-terminal residue" evidence="1">
    <location>
        <position position="251"/>
    </location>
</feature>
<dbReference type="EMBL" id="BARS01043340">
    <property type="protein sequence ID" value="GAG38619.1"/>
    <property type="molecule type" value="Genomic_DNA"/>
</dbReference>
<dbReference type="AlphaFoldDB" id="X0X5X9"/>